<proteinExistence type="predicted"/>
<dbReference type="InterPro" id="IPR004088">
    <property type="entry name" value="KH_dom_type_1"/>
</dbReference>
<dbReference type="Pfam" id="PF00013">
    <property type="entry name" value="KH_1"/>
    <property type="match status" value="1"/>
</dbReference>
<dbReference type="GO" id="GO:0008190">
    <property type="term" value="F:eukaryotic initiation factor 4E binding"/>
    <property type="evidence" value="ECO:0007669"/>
    <property type="project" value="InterPro"/>
</dbReference>
<feature type="domain" description="SARAH" evidence="3">
    <location>
        <begin position="351"/>
        <end position="398"/>
    </location>
</feature>
<organism evidence="4 5">
    <name type="scientific">Artemia franciscana</name>
    <name type="common">Brine shrimp</name>
    <name type="synonym">Artemia sanfranciscana</name>
    <dbReference type="NCBI Taxonomy" id="6661"/>
    <lineage>
        <taxon>Eukaryota</taxon>
        <taxon>Metazoa</taxon>
        <taxon>Ecdysozoa</taxon>
        <taxon>Arthropoda</taxon>
        <taxon>Crustacea</taxon>
        <taxon>Branchiopoda</taxon>
        <taxon>Anostraca</taxon>
        <taxon>Artemiidae</taxon>
        <taxon>Artemia</taxon>
    </lineage>
</organism>
<feature type="region of interest" description="Disordered" evidence="2">
    <location>
        <begin position="444"/>
        <end position="466"/>
    </location>
</feature>
<name>A0AA88KUK7_ARTSF</name>
<dbReference type="SUPFAM" id="SSF54791">
    <property type="entry name" value="Eukaryotic type KH-domain (KH-domain type I)"/>
    <property type="match status" value="1"/>
</dbReference>
<dbReference type="InterPro" id="IPR040160">
    <property type="entry name" value="Mxt"/>
</dbReference>
<dbReference type="GO" id="GO:0003743">
    <property type="term" value="F:translation initiation factor activity"/>
    <property type="evidence" value="ECO:0007669"/>
    <property type="project" value="TreeGrafter"/>
</dbReference>
<dbReference type="InterPro" id="IPR004087">
    <property type="entry name" value="KH_dom"/>
</dbReference>
<keyword evidence="1" id="KW-0694">RNA-binding</keyword>
<dbReference type="PANTHER" id="PTHR20849:SF2">
    <property type="entry name" value="EUKARYOTIC TRANSLATION INITIATION FACTOR 4E-BINDING PROTEIN MEXTLI"/>
    <property type="match status" value="1"/>
</dbReference>
<dbReference type="AlphaFoldDB" id="A0AA88KUK7"/>
<dbReference type="Gene3D" id="1.20.5.110">
    <property type="match status" value="1"/>
</dbReference>
<keyword evidence="5" id="KW-1185">Reference proteome</keyword>
<dbReference type="InterPro" id="IPR036612">
    <property type="entry name" value="KH_dom_type_1_sf"/>
</dbReference>
<dbReference type="PROSITE" id="PS50084">
    <property type="entry name" value="KH_TYPE_1"/>
    <property type="match status" value="1"/>
</dbReference>
<dbReference type="PROSITE" id="PS50951">
    <property type="entry name" value="SARAH"/>
    <property type="match status" value="1"/>
</dbReference>
<dbReference type="InterPro" id="IPR011524">
    <property type="entry name" value="SARAH_dom"/>
</dbReference>
<dbReference type="Proteomes" id="UP001187531">
    <property type="component" value="Unassembled WGS sequence"/>
</dbReference>
<dbReference type="GO" id="GO:1901190">
    <property type="term" value="P:regulation of formation of translation initiation ternary complex"/>
    <property type="evidence" value="ECO:0007669"/>
    <property type="project" value="TreeGrafter"/>
</dbReference>
<reference evidence="4" key="1">
    <citation type="submission" date="2023-07" db="EMBL/GenBank/DDBJ databases">
        <title>Chromosome-level genome assembly of Artemia franciscana.</title>
        <authorList>
            <person name="Jo E."/>
        </authorList>
    </citation>
    <scope>NUCLEOTIDE SEQUENCE</scope>
    <source>
        <tissue evidence="4">Whole body</tissue>
    </source>
</reference>
<dbReference type="GO" id="GO:0007165">
    <property type="term" value="P:signal transduction"/>
    <property type="evidence" value="ECO:0007669"/>
    <property type="project" value="InterPro"/>
</dbReference>
<evidence type="ECO:0000259" key="3">
    <source>
        <dbReference type="PROSITE" id="PS50951"/>
    </source>
</evidence>
<evidence type="ECO:0000256" key="1">
    <source>
        <dbReference type="PROSITE-ProRule" id="PRU00117"/>
    </source>
</evidence>
<dbReference type="GO" id="GO:0003723">
    <property type="term" value="F:RNA binding"/>
    <property type="evidence" value="ECO:0007669"/>
    <property type="project" value="UniProtKB-UniRule"/>
</dbReference>
<dbReference type="EMBL" id="JAVRJZ010000067">
    <property type="protein sequence ID" value="KAK2703827.1"/>
    <property type="molecule type" value="Genomic_DNA"/>
</dbReference>
<protein>
    <recommendedName>
        <fullName evidence="3">SARAH domain-containing protein</fullName>
    </recommendedName>
</protein>
<gene>
    <name evidence="4" type="ORF">QYM36_017767</name>
</gene>
<evidence type="ECO:0000313" key="4">
    <source>
        <dbReference type="EMBL" id="KAK2703827.1"/>
    </source>
</evidence>
<dbReference type="Gene3D" id="1.25.40.180">
    <property type="match status" value="1"/>
</dbReference>
<dbReference type="GO" id="GO:0034518">
    <property type="term" value="C:RNA cap binding complex"/>
    <property type="evidence" value="ECO:0007669"/>
    <property type="project" value="TreeGrafter"/>
</dbReference>
<dbReference type="SMART" id="SM00322">
    <property type="entry name" value="KH"/>
    <property type="match status" value="1"/>
</dbReference>
<dbReference type="Gene3D" id="3.30.1370.10">
    <property type="entry name" value="K Homology domain, type 1"/>
    <property type="match status" value="1"/>
</dbReference>
<feature type="compositionally biased region" description="Low complexity" evidence="2">
    <location>
        <begin position="300"/>
        <end position="316"/>
    </location>
</feature>
<comment type="caution">
    <text evidence="4">The sequence shown here is derived from an EMBL/GenBank/DDBJ whole genome shotgun (WGS) entry which is preliminary data.</text>
</comment>
<evidence type="ECO:0000313" key="5">
    <source>
        <dbReference type="Proteomes" id="UP001187531"/>
    </source>
</evidence>
<accession>A0AA88KUK7</accession>
<dbReference type="CDD" id="cd22454">
    <property type="entry name" value="KH-I_Mextli_like"/>
    <property type="match status" value="1"/>
</dbReference>
<sequence>MTSVLVHNTAAGTVRAKTKKADKVALKIATALVDGVQCHAGSSCSSQYNSLEEEFSHFEKLITKLGDDRRSGQRCSTASVIYACSLIKANGPQSEANFKSQLDKCIVEIRDACCDSSIDQVARLHLLEVVELRGNKWHQNENIAAYYRERLAKLKMDDPELMTSVPSNIITLQNSQTQGPLASHAPTLMPGEILKNSGKFTAPSKIPGKIFLKDEVIIRNADSGKVMGRKGLRVHLIQEISETIISFQRVPAVAKERLVQITGPGEENIEFAKELIADVIRRNASPVRTEGIWHQMRADSSSSVSSSGLDDNLVSGHKSKRASYDHSGMEYRYTATFGGESVKIVGKDFEMDQWEAFTIPELETFLRILEREETEYRNQILRKYKNVRDQMLLLDENRNNNCSILSSKKLVSSSSSESEEEDYLTMKRNKTLPLMQKYDKDRFADANDCDSDSDTKLKPSSSKSIF</sequence>
<feature type="region of interest" description="Disordered" evidence="2">
    <location>
        <begin position="299"/>
        <end position="320"/>
    </location>
</feature>
<dbReference type="PANTHER" id="PTHR20849">
    <property type="entry name" value="EUKARYOTIC TRANSLATION INITIATION FACTOR 4E-BINDING PROTEIN MEXTLI"/>
    <property type="match status" value="1"/>
</dbReference>
<dbReference type="Pfam" id="PF16517">
    <property type="entry name" value="Nore1-SARAH"/>
    <property type="match status" value="1"/>
</dbReference>
<evidence type="ECO:0000256" key="2">
    <source>
        <dbReference type="SAM" id="MobiDB-lite"/>
    </source>
</evidence>
<dbReference type="CDD" id="cd21885">
    <property type="entry name" value="SARAH_RASSF1-like"/>
    <property type="match status" value="1"/>
</dbReference>
<dbReference type="GO" id="GO:0045727">
    <property type="term" value="P:positive regulation of translation"/>
    <property type="evidence" value="ECO:0007669"/>
    <property type="project" value="InterPro"/>
</dbReference>
<dbReference type="GO" id="GO:0005737">
    <property type="term" value="C:cytoplasm"/>
    <property type="evidence" value="ECO:0007669"/>
    <property type="project" value="TreeGrafter"/>
</dbReference>